<reference evidence="1 2" key="1">
    <citation type="submission" date="2021-06" db="EMBL/GenBank/DDBJ databases">
        <authorList>
            <person name="Palmer J.M."/>
        </authorList>
    </citation>
    <scope>NUCLEOTIDE SEQUENCE [LARGE SCALE GENOMIC DNA]</scope>
    <source>
        <strain evidence="1 2">CL_MEX2019</strain>
        <tissue evidence="1">Muscle</tissue>
    </source>
</reference>
<accession>A0ABU7DV90</accession>
<protein>
    <submittedName>
        <fullName evidence="1">Uncharacterized protein</fullName>
    </submittedName>
</protein>
<dbReference type="EMBL" id="JAHUTJ010035617">
    <property type="protein sequence ID" value="MED6278540.1"/>
    <property type="molecule type" value="Genomic_DNA"/>
</dbReference>
<evidence type="ECO:0000313" key="1">
    <source>
        <dbReference type="EMBL" id="MED6278540.1"/>
    </source>
</evidence>
<dbReference type="Proteomes" id="UP001352852">
    <property type="component" value="Unassembled WGS sequence"/>
</dbReference>
<proteinExistence type="predicted"/>
<keyword evidence="2" id="KW-1185">Reference proteome</keyword>
<organism evidence="1 2">
    <name type="scientific">Characodon lateralis</name>
    <dbReference type="NCBI Taxonomy" id="208331"/>
    <lineage>
        <taxon>Eukaryota</taxon>
        <taxon>Metazoa</taxon>
        <taxon>Chordata</taxon>
        <taxon>Craniata</taxon>
        <taxon>Vertebrata</taxon>
        <taxon>Euteleostomi</taxon>
        <taxon>Actinopterygii</taxon>
        <taxon>Neopterygii</taxon>
        <taxon>Teleostei</taxon>
        <taxon>Neoteleostei</taxon>
        <taxon>Acanthomorphata</taxon>
        <taxon>Ovalentaria</taxon>
        <taxon>Atherinomorphae</taxon>
        <taxon>Cyprinodontiformes</taxon>
        <taxon>Goodeidae</taxon>
        <taxon>Characodon</taxon>
    </lineage>
</organism>
<name>A0ABU7DV90_9TELE</name>
<evidence type="ECO:0000313" key="2">
    <source>
        <dbReference type="Proteomes" id="UP001352852"/>
    </source>
</evidence>
<sequence>MGKETGAGRGLIEAAQLNTQGHVTEIGCGSNAERRTPGDICVSRCHGDHFVFSPTTHNLPLTPSERLCFKVWIETSVTENREQEWLVDEQTEGVF</sequence>
<gene>
    <name evidence="1" type="ORF">CHARACLAT_024987</name>
</gene>
<comment type="caution">
    <text evidence="1">The sequence shown here is derived from an EMBL/GenBank/DDBJ whole genome shotgun (WGS) entry which is preliminary data.</text>
</comment>